<comment type="caution">
    <text evidence="1">The sequence shown here is derived from an EMBL/GenBank/DDBJ whole genome shotgun (WGS) entry which is preliminary data.</text>
</comment>
<protein>
    <submittedName>
        <fullName evidence="1">Uncharacterized protein</fullName>
    </submittedName>
</protein>
<name>A0A5C3FHY1_PSEA2</name>
<reference evidence="1" key="1">
    <citation type="submission" date="2018-03" db="EMBL/GenBank/DDBJ databases">
        <authorList>
            <person name="Guldener U."/>
        </authorList>
    </citation>
    <scope>NUCLEOTIDE SEQUENCE [LARGE SCALE GENOMIC DNA]</scope>
    <source>
        <strain evidence="1">ATCC34888</strain>
    </source>
</reference>
<gene>
    <name evidence="1" type="ORF">PSANT_01001</name>
</gene>
<keyword evidence="2" id="KW-1185">Reference proteome</keyword>
<sequence>MTRAAINDQNGFSTFFESWVGHSLALHFHLTRTPPSAGGCHPPPPLRDAAAAQLASSAPNSEVVIPILVVPSTILYCVDKADERQHTALQRLSSSVSAF</sequence>
<organism evidence="1 2">
    <name type="scientific">Pseudozyma antarctica</name>
    <name type="common">Yeast</name>
    <name type="synonym">Candida antarctica</name>
    <dbReference type="NCBI Taxonomy" id="84753"/>
    <lineage>
        <taxon>Eukaryota</taxon>
        <taxon>Fungi</taxon>
        <taxon>Dikarya</taxon>
        <taxon>Basidiomycota</taxon>
        <taxon>Ustilaginomycotina</taxon>
        <taxon>Ustilaginomycetes</taxon>
        <taxon>Ustilaginales</taxon>
        <taxon>Ustilaginaceae</taxon>
        <taxon>Moesziomyces</taxon>
    </lineage>
</organism>
<dbReference type="EMBL" id="OOIQ01000002">
    <property type="protein sequence ID" value="SPO43317.1"/>
    <property type="molecule type" value="Genomic_DNA"/>
</dbReference>
<accession>A0A5C3FHY1</accession>
<proteinExistence type="predicted"/>
<dbReference type="Proteomes" id="UP000325008">
    <property type="component" value="Unassembled WGS sequence"/>
</dbReference>
<evidence type="ECO:0000313" key="1">
    <source>
        <dbReference type="EMBL" id="SPO43317.1"/>
    </source>
</evidence>
<evidence type="ECO:0000313" key="2">
    <source>
        <dbReference type="Proteomes" id="UP000325008"/>
    </source>
</evidence>
<dbReference type="AlphaFoldDB" id="A0A5C3FHY1"/>